<dbReference type="InterPro" id="IPR028889">
    <property type="entry name" value="USP"/>
</dbReference>
<feature type="region of interest" description="Disordered" evidence="4">
    <location>
        <begin position="165"/>
        <end position="213"/>
    </location>
</feature>
<dbReference type="AlphaFoldDB" id="A0AAD9DZ06"/>
<evidence type="ECO:0000256" key="4">
    <source>
        <dbReference type="SAM" id="MobiDB-lite"/>
    </source>
</evidence>
<feature type="region of interest" description="Disordered" evidence="4">
    <location>
        <begin position="239"/>
        <end position="419"/>
    </location>
</feature>
<feature type="compositionally biased region" description="Low complexity" evidence="4">
    <location>
        <begin position="121"/>
        <end position="135"/>
    </location>
</feature>
<dbReference type="PROSITE" id="PS00973">
    <property type="entry name" value="USP_2"/>
    <property type="match status" value="1"/>
</dbReference>
<dbReference type="PANTHER" id="PTHR21646:SF85">
    <property type="entry name" value="UBIQUITIN CARBOXYL-TERMINAL HYDROLASE 43"/>
    <property type="match status" value="1"/>
</dbReference>
<dbReference type="GO" id="GO:0004843">
    <property type="term" value="F:cysteine-type deubiquitinase activity"/>
    <property type="evidence" value="ECO:0007669"/>
    <property type="project" value="UniProtKB-EC"/>
</dbReference>
<dbReference type="Gene3D" id="3.90.70.10">
    <property type="entry name" value="Cysteine proteinases"/>
    <property type="match status" value="1"/>
</dbReference>
<dbReference type="EC" id="3.4.19.12" evidence="2"/>
<feature type="compositionally biased region" description="Polar residues" evidence="4">
    <location>
        <begin position="332"/>
        <end position="342"/>
    </location>
</feature>
<protein>
    <recommendedName>
        <fullName evidence="2">ubiquitinyl hydrolase 1</fullName>
        <ecNumber evidence="2">3.4.19.12</ecNumber>
    </recommendedName>
</protein>
<feature type="compositionally biased region" description="Polar residues" evidence="4">
    <location>
        <begin position="439"/>
        <end position="458"/>
    </location>
</feature>
<proteinExistence type="predicted"/>
<gene>
    <name evidence="6" type="ORF">P4O66_000676</name>
</gene>
<feature type="domain" description="USP" evidence="5">
    <location>
        <begin position="1"/>
        <end position="138"/>
    </location>
</feature>
<feature type="compositionally biased region" description="Low complexity" evidence="4">
    <location>
        <begin position="409"/>
        <end position="419"/>
    </location>
</feature>
<evidence type="ECO:0000259" key="5">
    <source>
        <dbReference type="PROSITE" id="PS50235"/>
    </source>
</evidence>
<comment type="caution">
    <text evidence="6">The sequence shown here is derived from an EMBL/GenBank/DDBJ whole genome shotgun (WGS) entry which is preliminary data.</text>
</comment>
<dbReference type="InterPro" id="IPR050185">
    <property type="entry name" value="Ub_carboxyl-term_hydrolase"/>
</dbReference>
<keyword evidence="3" id="KW-0378">Hydrolase</keyword>
<evidence type="ECO:0000256" key="3">
    <source>
        <dbReference type="ARBA" id="ARBA00022801"/>
    </source>
</evidence>
<organism evidence="6 7">
    <name type="scientific">Electrophorus voltai</name>
    <dbReference type="NCBI Taxonomy" id="2609070"/>
    <lineage>
        <taxon>Eukaryota</taxon>
        <taxon>Metazoa</taxon>
        <taxon>Chordata</taxon>
        <taxon>Craniata</taxon>
        <taxon>Vertebrata</taxon>
        <taxon>Euteleostomi</taxon>
        <taxon>Actinopterygii</taxon>
        <taxon>Neopterygii</taxon>
        <taxon>Teleostei</taxon>
        <taxon>Ostariophysi</taxon>
        <taxon>Gymnotiformes</taxon>
        <taxon>Gymnotoidei</taxon>
        <taxon>Gymnotidae</taxon>
        <taxon>Electrophorus</taxon>
    </lineage>
</organism>
<feature type="region of interest" description="Disordered" evidence="4">
    <location>
        <begin position="433"/>
        <end position="458"/>
    </location>
</feature>
<dbReference type="Proteomes" id="UP001239994">
    <property type="component" value="Unassembled WGS sequence"/>
</dbReference>
<dbReference type="PANTHER" id="PTHR21646">
    <property type="entry name" value="UBIQUITIN CARBOXYL-TERMINAL HYDROLASE"/>
    <property type="match status" value="1"/>
</dbReference>
<feature type="compositionally biased region" description="Low complexity" evidence="4">
    <location>
        <begin position="251"/>
        <end position="266"/>
    </location>
</feature>
<feature type="region of interest" description="Disordered" evidence="4">
    <location>
        <begin position="115"/>
        <end position="147"/>
    </location>
</feature>
<reference evidence="6" key="1">
    <citation type="submission" date="2023-03" db="EMBL/GenBank/DDBJ databases">
        <title>Electrophorus voltai genome.</title>
        <authorList>
            <person name="Bian C."/>
        </authorList>
    </citation>
    <scope>NUCLEOTIDE SEQUENCE</scope>
    <source>
        <strain evidence="6">CB-2022</strain>
        <tissue evidence="6">Muscle</tissue>
    </source>
</reference>
<dbReference type="PROSITE" id="PS50235">
    <property type="entry name" value="USP_3"/>
    <property type="match status" value="1"/>
</dbReference>
<dbReference type="Pfam" id="PF00443">
    <property type="entry name" value="UCH"/>
    <property type="match status" value="1"/>
</dbReference>
<keyword evidence="7" id="KW-1185">Reference proteome</keyword>
<dbReference type="InterPro" id="IPR018200">
    <property type="entry name" value="USP_CS"/>
</dbReference>
<accession>A0AAD9DZ06</accession>
<dbReference type="GO" id="GO:0016579">
    <property type="term" value="P:protein deubiquitination"/>
    <property type="evidence" value="ECO:0007669"/>
    <property type="project" value="InterPro"/>
</dbReference>
<dbReference type="InterPro" id="IPR001394">
    <property type="entry name" value="Peptidase_C19_UCH"/>
</dbReference>
<dbReference type="SUPFAM" id="SSF54001">
    <property type="entry name" value="Cysteine proteinases"/>
    <property type="match status" value="1"/>
</dbReference>
<feature type="compositionally biased region" description="Polar residues" evidence="4">
    <location>
        <begin position="167"/>
        <end position="176"/>
    </location>
</feature>
<dbReference type="EMBL" id="JAROKS010000012">
    <property type="protein sequence ID" value="KAK1798184.1"/>
    <property type="molecule type" value="Genomic_DNA"/>
</dbReference>
<evidence type="ECO:0000256" key="2">
    <source>
        <dbReference type="ARBA" id="ARBA00012759"/>
    </source>
</evidence>
<sequence>MLQMSLWTLPDILILHLKRFRQVGERRNKLSTLVRFPLTGLDMAPHMVKRSNCARQPSGWKQQTHQSAEASQHAQDFLYDLYAVCNHHGGMHGGHYTGSTSPSRSNHWLIRLTSLTEEHQTSSPATKTSSYSSAPEPQTPTSPALPAQLTKANTDGLESRQFVRGTQARSVSMRSPTKSKENLSKVLPLRWSFGSKDQKKPTTIPHTSPAQPGELVKYLESGRRPRCTKEPIVSLVASPAQVTTQHHEGDSLSSPSGSSSFSGVERGSCHGPDSPKVPEGQSRGPANTYAKGQDQGSLTRRSLKRTRPEQHGKNQNGLSKHGACTGHKPGGSASNSLPPSRDSTLKRLWRQPAGASKILDNQTRSEGVSGCKSDETRSSGGVLSFLKTGSIKKDNQSKDGTAGEMGQGKTSTNKSLSKLSLSSGMLNGVVAEEKKANGVQKSNNGRNNSKAMVNGRGSLNGSARVADIKRAHSSSNIQCRLDLSLRRTVSLQRSGPLVPTHKELTADKPSYATLQRSRYSTTSLGRQKHVPESCF</sequence>
<evidence type="ECO:0000313" key="7">
    <source>
        <dbReference type="Proteomes" id="UP001239994"/>
    </source>
</evidence>
<evidence type="ECO:0000256" key="1">
    <source>
        <dbReference type="ARBA" id="ARBA00000707"/>
    </source>
</evidence>
<name>A0AAD9DZ06_9TELE</name>
<comment type="catalytic activity">
    <reaction evidence="1">
        <text>Thiol-dependent hydrolysis of ester, thioester, amide, peptide and isopeptide bonds formed by the C-terminal Gly of ubiquitin (a 76-residue protein attached to proteins as an intracellular targeting signal).</text>
        <dbReference type="EC" id="3.4.19.12"/>
    </reaction>
</comment>
<dbReference type="InterPro" id="IPR038765">
    <property type="entry name" value="Papain-like_cys_pep_sf"/>
</dbReference>
<evidence type="ECO:0000313" key="6">
    <source>
        <dbReference type="EMBL" id="KAK1798184.1"/>
    </source>
</evidence>